<dbReference type="Pfam" id="PF00578">
    <property type="entry name" value="AhpC-TSA"/>
    <property type="match status" value="1"/>
</dbReference>
<sequence>MTAPEPTARPPRPRWVSHLGTVALVLIVLLGVQAWQTRHVSAALDTAAPAQWLAADGSLQSGRLQDAIDAMRRPGQPVALYVWAEWCPICRAQQGTIDRLGQDWPVLTVAMQSGEAAQVWRYQQQHGLGWHTVIDPRGQLSRELGFRSVPAFVVIDAQNRLRLPTVGYTSAWGMRARLWLARLL</sequence>
<protein>
    <submittedName>
        <fullName evidence="2">Thiol-disulfide isomerase/thioredoxin</fullName>
    </submittedName>
</protein>
<keyword evidence="2" id="KW-0413">Isomerase</keyword>
<dbReference type="GO" id="GO:0016209">
    <property type="term" value="F:antioxidant activity"/>
    <property type="evidence" value="ECO:0007669"/>
    <property type="project" value="InterPro"/>
</dbReference>
<evidence type="ECO:0000313" key="3">
    <source>
        <dbReference type="Proteomes" id="UP000295510"/>
    </source>
</evidence>
<comment type="caution">
    <text evidence="2">The sequence shown here is derived from an EMBL/GenBank/DDBJ whole genome shotgun (WGS) entry which is preliminary data.</text>
</comment>
<dbReference type="InterPro" id="IPR036249">
    <property type="entry name" value="Thioredoxin-like_sf"/>
</dbReference>
<dbReference type="PANTHER" id="PTHR42852">
    <property type="entry name" value="THIOL:DISULFIDE INTERCHANGE PROTEIN DSBE"/>
    <property type="match status" value="1"/>
</dbReference>
<dbReference type="GO" id="GO:0016491">
    <property type="term" value="F:oxidoreductase activity"/>
    <property type="evidence" value="ECO:0007669"/>
    <property type="project" value="InterPro"/>
</dbReference>
<name>A0A4R6UB66_9BURK</name>
<dbReference type="AlphaFoldDB" id="A0A4R6UB66"/>
<feature type="domain" description="Thioredoxin" evidence="1">
    <location>
        <begin position="41"/>
        <end position="184"/>
    </location>
</feature>
<dbReference type="InterPro" id="IPR013766">
    <property type="entry name" value="Thioredoxin_domain"/>
</dbReference>
<dbReference type="PROSITE" id="PS51352">
    <property type="entry name" value="THIOREDOXIN_2"/>
    <property type="match status" value="1"/>
</dbReference>
<evidence type="ECO:0000313" key="2">
    <source>
        <dbReference type="EMBL" id="TDQ43116.1"/>
    </source>
</evidence>
<dbReference type="PANTHER" id="PTHR42852:SF17">
    <property type="entry name" value="THIOREDOXIN-LIKE PROTEIN HI_1115"/>
    <property type="match status" value="1"/>
</dbReference>
<dbReference type="GO" id="GO:0016853">
    <property type="term" value="F:isomerase activity"/>
    <property type="evidence" value="ECO:0007669"/>
    <property type="project" value="UniProtKB-KW"/>
</dbReference>
<dbReference type="Gene3D" id="3.40.30.10">
    <property type="entry name" value="Glutaredoxin"/>
    <property type="match status" value="1"/>
</dbReference>
<dbReference type="InterPro" id="IPR050553">
    <property type="entry name" value="Thioredoxin_ResA/DsbE_sf"/>
</dbReference>
<keyword evidence="3" id="KW-1185">Reference proteome</keyword>
<reference evidence="2 3" key="1">
    <citation type="submission" date="2019-03" db="EMBL/GenBank/DDBJ databases">
        <title>Genomic Encyclopedia of Type Strains, Phase IV (KMG-IV): sequencing the most valuable type-strain genomes for metagenomic binning, comparative biology and taxonomic classification.</title>
        <authorList>
            <person name="Goeker M."/>
        </authorList>
    </citation>
    <scope>NUCLEOTIDE SEQUENCE [LARGE SCALE GENOMIC DNA]</scope>
    <source>
        <strain evidence="2 3">DSM 19605</strain>
    </source>
</reference>
<organism evidence="2 3">
    <name type="scientific">Tepidicella xavieri</name>
    <dbReference type="NCBI Taxonomy" id="360241"/>
    <lineage>
        <taxon>Bacteria</taxon>
        <taxon>Pseudomonadati</taxon>
        <taxon>Pseudomonadota</taxon>
        <taxon>Betaproteobacteria</taxon>
        <taxon>Burkholderiales</taxon>
        <taxon>Tepidicella</taxon>
    </lineage>
</organism>
<dbReference type="Proteomes" id="UP000295510">
    <property type="component" value="Unassembled WGS sequence"/>
</dbReference>
<dbReference type="SUPFAM" id="SSF52833">
    <property type="entry name" value="Thioredoxin-like"/>
    <property type="match status" value="1"/>
</dbReference>
<dbReference type="InterPro" id="IPR000866">
    <property type="entry name" value="AhpC/TSA"/>
</dbReference>
<proteinExistence type="predicted"/>
<dbReference type="RefSeq" id="WP_245988873.1">
    <property type="nucleotide sequence ID" value="NZ_SNYL01000008.1"/>
</dbReference>
<accession>A0A4R6UB66</accession>
<dbReference type="EMBL" id="SNYL01000008">
    <property type="protein sequence ID" value="TDQ43116.1"/>
    <property type="molecule type" value="Genomic_DNA"/>
</dbReference>
<evidence type="ECO:0000259" key="1">
    <source>
        <dbReference type="PROSITE" id="PS51352"/>
    </source>
</evidence>
<gene>
    <name evidence="2" type="ORF">DFR43_10858</name>
</gene>